<evidence type="ECO:0000313" key="7">
    <source>
        <dbReference type="EMBL" id="MFC3195596.1"/>
    </source>
</evidence>
<keyword evidence="8" id="KW-1185">Reference proteome</keyword>
<dbReference type="PANTHER" id="PTHR11999">
    <property type="entry name" value="GROUP II PYRIDOXAL-5-PHOSPHATE DECARBOXYLASE"/>
    <property type="match status" value="1"/>
</dbReference>
<evidence type="ECO:0000256" key="6">
    <source>
        <dbReference type="RuleBase" id="RU000382"/>
    </source>
</evidence>
<dbReference type="Pfam" id="PF00282">
    <property type="entry name" value="Pyridoxal_deC"/>
    <property type="match status" value="1"/>
</dbReference>
<dbReference type="SUPFAM" id="SSF53383">
    <property type="entry name" value="PLP-dependent transferases"/>
    <property type="match status" value="1"/>
</dbReference>
<keyword evidence="4 6" id="KW-0663">Pyridoxal phosphate</keyword>
<dbReference type="InterPro" id="IPR015424">
    <property type="entry name" value="PyrdxlP-dep_Trfase"/>
</dbReference>
<dbReference type="InterPro" id="IPR015422">
    <property type="entry name" value="PyrdxlP-dep_Trfase_small"/>
</dbReference>
<reference evidence="8" key="1">
    <citation type="journal article" date="2019" name="Int. J. Syst. Evol. Microbiol.">
        <title>The Global Catalogue of Microorganisms (GCM) 10K type strain sequencing project: providing services to taxonomists for standard genome sequencing and annotation.</title>
        <authorList>
            <consortium name="The Broad Institute Genomics Platform"/>
            <consortium name="The Broad Institute Genome Sequencing Center for Infectious Disease"/>
            <person name="Wu L."/>
            <person name="Ma J."/>
        </authorList>
    </citation>
    <scope>NUCLEOTIDE SEQUENCE [LARGE SCALE GENOMIC DNA]</scope>
    <source>
        <strain evidence="8">KCTC 42953</strain>
    </source>
</reference>
<dbReference type="PANTHER" id="PTHR11999:SF70">
    <property type="entry name" value="MIP05841P"/>
    <property type="match status" value="1"/>
</dbReference>
<comment type="similarity">
    <text evidence="2 6">Belongs to the group II decarboxylase family.</text>
</comment>
<gene>
    <name evidence="7" type="ORF">ACFODZ_15180</name>
</gene>
<sequence length="456" mass="49506">MNKLYTQTAQLAAEYLEQSNHAAIQVSDVARQALQQLDVPLSMAGESAADVIKSLHQFGSPATMKMGSPRFFGFVIGGAYPVSVASNWLATAWDQNSGLEKTTPATALLEKVSARWMLDLLGLPEESATAFVTGATVANFTALAAARNLVLKRSGWDVEADGLQGSPELNIIISEESHPTVYKSLAMLGLGRNRVIKIPTDEQGRMRPEAFPEVMDNSVIITQAGNINSGSFDPIGQICDLAAGKNAWVHVDGAFGLWAMASAQHCHLGEGMEKADSWATDAHKWLNVPYDSGLAFVRHPEALKSAMAITAAYLPTEQAVRNPSDYTPELSRRGRGVDVYAVLRHLGYKGVEALVDRCCDCAVYFAKLFSQAGYHVMNEVVLNQVVVDLGSEALNLAVLDAVQKEGTCWVGQTIWQDRLAMRISVCNWQTTTEDVAESFAVIHRIAQQMTDTLSET</sequence>
<comment type="caution">
    <text evidence="7">The sequence shown here is derived from an EMBL/GenBank/DDBJ whole genome shotgun (WGS) entry which is preliminary data.</text>
</comment>
<dbReference type="InterPro" id="IPR010977">
    <property type="entry name" value="Aromatic_deC"/>
</dbReference>
<protein>
    <submittedName>
        <fullName evidence="7">Pyridoxal phosphate-dependent decarboxylase family protein</fullName>
    </submittedName>
</protein>
<proteinExistence type="inferred from homology"/>
<evidence type="ECO:0000256" key="1">
    <source>
        <dbReference type="ARBA" id="ARBA00001933"/>
    </source>
</evidence>
<dbReference type="Gene3D" id="3.90.1150.10">
    <property type="entry name" value="Aspartate Aminotransferase, domain 1"/>
    <property type="match status" value="1"/>
</dbReference>
<dbReference type="InterPro" id="IPR002129">
    <property type="entry name" value="PyrdxlP-dep_de-COase"/>
</dbReference>
<keyword evidence="5 6" id="KW-0456">Lyase</keyword>
<evidence type="ECO:0000313" key="8">
    <source>
        <dbReference type="Proteomes" id="UP001595533"/>
    </source>
</evidence>
<dbReference type="Gene3D" id="3.40.640.10">
    <property type="entry name" value="Type I PLP-dependent aspartate aminotransferase-like (Major domain)"/>
    <property type="match status" value="1"/>
</dbReference>
<organism evidence="7 8">
    <name type="scientific">Marinicella sediminis</name>
    <dbReference type="NCBI Taxonomy" id="1792834"/>
    <lineage>
        <taxon>Bacteria</taxon>
        <taxon>Pseudomonadati</taxon>
        <taxon>Pseudomonadota</taxon>
        <taxon>Gammaproteobacteria</taxon>
        <taxon>Lysobacterales</taxon>
        <taxon>Marinicellaceae</taxon>
        <taxon>Marinicella</taxon>
    </lineage>
</organism>
<dbReference type="RefSeq" id="WP_077412258.1">
    <property type="nucleotide sequence ID" value="NZ_JBHRTS010000009.1"/>
</dbReference>
<dbReference type="Proteomes" id="UP001595533">
    <property type="component" value="Unassembled WGS sequence"/>
</dbReference>
<evidence type="ECO:0000256" key="3">
    <source>
        <dbReference type="ARBA" id="ARBA00022793"/>
    </source>
</evidence>
<dbReference type="EMBL" id="JBHRTS010000009">
    <property type="protein sequence ID" value="MFC3195596.1"/>
    <property type="molecule type" value="Genomic_DNA"/>
</dbReference>
<name>A0ABV7JFY7_9GAMM</name>
<evidence type="ECO:0000256" key="4">
    <source>
        <dbReference type="ARBA" id="ARBA00022898"/>
    </source>
</evidence>
<accession>A0ABV7JFY7</accession>
<evidence type="ECO:0000256" key="5">
    <source>
        <dbReference type="ARBA" id="ARBA00023239"/>
    </source>
</evidence>
<evidence type="ECO:0000256" key="2">
    <source>
        <dbReference type="ARBA" id="ARBA00009533"/>
    </source>
</evidence>
<keyword evidence="3" id="KW-0210">Decarboxylase</keyword>
<comment type="cofactor">
    <cofactor evidence="1 6">
        <name>pyridoxal 5'-phosphate</name>
        <dbReference type="ChEBI" id="CHEBI:597326"/>
    </cofactor>
</comment>
<dbReference type="InterPro" id="IPR015421">
    <property type="entry name" value="PyrdxlP-dep_Trfase_major"/>
</dbReference>